<feature type="compositionally biased region" description="Low complexity" evidence="1">
    <location>
        <begin position="66"/>
        <end position="95"/>
    </location>
</feature>
<comment type="caution">
    <text evidence="4">The sequence shown here is derived from an EMBL/GenBank/DDBJ whole genome shotgun (WGS) entry which is preliminary data.</text>
</comment>
<feature type="compositionally biased region" description="Low complexity" evidence="1">
    <location>
        <begin position="103"/>
        <end position="112"/>
    </location>
</feature>
<dbReference type="RefSeq" id="WP_084559138.1">
    <property type="nucleotide sequence ID" value="NZ_BJNB01000024.1"/>
</dbReference>
<dbReference type="EMBL" id="BJNB01000024">
    <property type="protein sequence ID" value="GEB98099.1"/>
    <property type="molecule type" value="Genomic_DNA"/>
</dbReference>
<accession>A0AB73B8F9</accession>
<feature type="domain" description="Putative host cell surface-exposed lipoprotein Ltp-like HTH region" evidence="3">
    <location>
        <begin position="117"/>
        <end position="163"/>
    </location>
</feature>
<gene>
    <name evidence="4" type="ORF">CFL01nite_15940</name>
</gene>
<evidence type="ECO:0000313" key="4">
    <source>
        <dbReference type="EMBL" id="GEB98099.1"/>
    </source>
</evidence>
<feature type="compositionally biased region" description="Low complexity" evidence="1">
    <location>
        <begin position="14"/>
        <end position="31"/>
    </location>
</feature>
<proteinExistence type="predicted"/>
<organism evidence="4 5">
    <name type="scientific">Corynebacterium flavescens</name>
    <dbReference type="NCBI Taxonomy" id="28028"/>
    <lineage>
        <taxon>Bacteria</taxon>
        <taxon>Bacillati</taxon>
        <taxon>Actinomycetota</taxon>
        <taxon>Actinomycetes</taxon>
        <taxon>Mycobacteriales</taxon>
        <taxon>Corynebacteriaceae</taxon>
        <taxon>Corynebacterium</taxon>
    </lineage>
</organism>
<dbReference type="Pfam" id="PF07553">
    <property type="entry name" value="Lipoprotein_Ltp"/>
    <property type="match status" value="2"/>
</dbReference>
<name>A0AB73B8F9_CORFL</name>
<keyword evidence="2" id="KW-0812">Transmembrane</keyword>
<feature type="domain" description="Putative host cell surface-exposed lipoprotein Ltp-like HTH region" evidence="3">
    <location>
        <begin position="166"/>
        <end position="213"/>
    </location>
</feature>
<feature type="region of interest" description="Disordered" evidence="1">
    <location>
        <begin position="66"/>
        <end position="116"/>
    </location>
</feature>
<reference evidence="4 5" key="1">
    <citation type="submission" date="2019-06" db="EMBL/GenBank/DDBJ databases">
        <title>Whole genome shotgun sequence of Corynebacterium flavescens NBRC 14136.</title>
        <authorList>
            <person name="Hosoyama A."/>
            <person name="Uohara A."/>
            <person name="Ohji S."/>
            <person name="Ichikawa N."/>
        </authorList>
    </citation>
    <scope>NUCLEOTIDE SEQUENCE [LARGE SCALE GENOMIC DNA]</scope>
    <source>
        <strain evidence="4 5">NBRC 14136</strain>
    </source>
</reference>
<feature type="region of interest" description="Disordered" evidence="1">
    <location>
        <begin position="1"/>
        <end position="35"/>
    </location>
</feature>
<dbReference type="Gene3D" id="1.10.10.10">
    <property type="entry name" value="Winged helix-like DNA-binding domain superfamily/Winged helix DNA-binding domain"/>
    <property type="match status" value="2"/>
</dbReference>
<evidence type="ECO:0000259" key="3">
    <source>
        <dbReference type="Pfam" id="PF07553"/>
    </source>
</evidence>
<protein>
    <recommendedName>
        <fullName evidence="3">Putative host cell surface-exposed lipoprotein Ltp-like HTH region domain-containing protein</fullName>
    </recommendedName>
</protein>
<evidence type="ECO:0000256" key="1">
    <source>
        <dbReference type="SAM" id="MobiDB-lite"/>
    </source>
</evidence>
<keyword evidence="2" id="KW-0472">Membrane</keyword>
<feature type="compositionally biased region" description="Polar residues" evidence="1">
    <location>
        <begin position="1"/>
        <end position="13"/>
    </location>
</feature>
<sequence>MSNPYQSPIQNQSPVATQPQQNPAAQQFAAQSNGGIKPKKPIWKKWWFWIIAVVAVFAIFGSMGEKSEGSTSSSAPTTSQALQANNEAQEEAGAGSPEEDGNAQPAPAAPAADVPREYKSALKKAGTYSKMMHMSQQGIYDQLTSEYGEGFSPDAAQYAIDNLDADYNAAALEKAKSYQDNMSMSPSAIYDQLTSEYGEKFTAEEAQHAVDNLPQ</sequence>
<feature type="transmembrane region" description="Helical" evidence="2">
    <location>
        <begin position="46"/>
        <end position="64"/>
    </location>
</feature>
<dbReference type="InterPro" id="IPR036388">
    <property type="entry name" value="WH-like_DNA-bd_sf"/>
</dbReference>
<evidence type="ECO:0000313" key="5">
    <source>
        <dbReference type="Proteomes" id="UP000315353"/>
    </source>
</evidence>
<dbReference type="Proteomes" id="UP000315353">
    <property type="component" value="Unassembled WGS sequence"/>
</dbReference>
<dbReference type="InterPro" id="IPR011434">
    <property type="entry name" value="Ltp-like_HTH"/>
</dbReference>
<dbReference type="AlphaFoldDB" id="A0AB73B8F9"/>
<evidence type="ECO:0000256" key="2">
    <source>
        <dbReference type="SAM" id="Phobius"/>
    </source>
</evidence>
<keyword evidence="2" id="KW-1133">Transmembrane helix</keyword>
<dbReference type="GeneID" id="82879971"/>